<dbReference type="AlphaFoldDB" id="G9QMP8"/>
<sequence length="97" mass="10864">MKKENGIKRKQAAALSYDPHKHQAPILIAKGSGKTAEAIIEKAEKNHIPIQEDPNLVELLCKLELSTAIPEELYQAVAEVFAFIYRLDKAEEEGHNE</sequence>
<gene>
    <name evidence="1" type="ORF">HMPREF1015_00815</name>
</gene>
<dbReference type="Gene3D" id="3.40.1690.10">
    <property type="entry name" value="secretion proteins EscU"/>
    <property type="match status" value="1"/>
</dbReference>
<dbReference type="PATRIC" id="fig|665952.3.peg.2377"/>
<dbReference type="Pfam" id="PF01312">
    <property type="entry name" value="Bac_export_2"/>
    <property type="match status" value="1"/>
</dbReference>
<dbReference type="PANTHER" id="PTHR30531">
    <property type="entry name" value="FLAGELLAR BIOSYNTHETIC PROTEIN FLHB"/>
    <property type="match status" value="1"/>
</dbReference>
<dbReference type="EMBL" id="ACWF01000120">
    <property type="protein sequence ID" value="EHL76869.1"/>
    <property type="molecule type" value="Genomic_DNA"/>
</dbReference>
<name>G9QMP8_9BACI</name>
<dbReference type="SUPFAM" id="SSF160544">
    <property type="entry name" value="EscU C-terminal domain-like"/>
    <property type="match status" value="1"/>
</dbReference>
<organism evidence="1 2">
    <name type="scientific">Bacillus smithii 7_3_47FAA</name>
    <dbReference type="NCBI Taxonomy" id="665952"/>
    <lineage>
        <taxon>Bacteria</taxon>
        <taxon>Bacillati</taxon>
        <taxon>Bacillota</taxon>
        <taxon>Bacilli</taxon>
        <taxon>Bacillales</taxon>
        <taxon>Bacillaceae</taxon>
        <taxon>Bacillus</taxon>
    </lineage>
</organism>
<dbReference type="InterPro" id="IPR029025">
    <property type="entry name" value="T3SS_substrate_exporter_C"/>
</dbReference>
<dbReference type="GO" id="GO:0005886">
    <property type="term" value="C:plasma membrane"/>
    <property type="evidence" value="ECO:0007669"/>
    <property type="project" value="TreeGrafter"/>
</dbReference>
<accession>G9QMP8</accession>
<comment type="caution">
    <text evidence="1">The sequence shown here is derived from an EMBL/GenBank/DDBJ whole genome shotgun (WGS) entry which is preliminary data.</text>
</comment>
<dbReference type="PANTHER" id="PTHR30531:SF12">
    <property type="entry name" value="FLAGELLAR BIOSYNTHETIC PROTEIN FLHB"/>
    <property type="match status" value="1"/>
</dbReference>
<dbReference type="Proteomes" id="UP000011747">
    <property type="component" value="Unassembled WGS sequence"/>
</dbReference>
<protein>
    <submittedName>
        <fullName evidence="1">FlhB domain-containing protein</fullName>
    </submittedName>
</protein>
<dbReference type="HOGENOM" id="CLU_041013_4_2_9"/>
<proteinExistence type="predicted"/>
<evidence type="ECO:0000313" key="2">
    <source>
        <dbReference type="Proteomes" id="UP000011747"/>
    </source>
</evidence>
<dbReference type="GO" id="GO:0009306">
    <property type="term" value="P:protein secretion"/>
    <property type="evidence" value="ECO:0007669"/>
    <property type="project" value="InterPro"/>
</dbReference>
<reference evidence="1 2" key="1">
    <citation type="submission" date="2011-09" db="EMBL/GenBank/DDBJ databases">
        <title>The Genome Sequence of Bacillus smithii 7_3_47FAA.</title>
        <authorList>
            <consortium name="The Broad Institute Genome Sequencing Platform"/>
            <person name="Earl A."/>
            <person name="Ward D."/>
            <person name="Feldgarden M."/>
            <person name="Gevers D."/>
            <person name="Daigneault M."/>
            <person name="Strauss J."/>
            <person name="Allen-Vercoe E."/>
            <person name="Young S.K."/>
            <person name="Zeng Q."/>
            <person name="Gargeya S."/>
            <person name="Fitzgerald M."/>
            <person name="Haas B."/>
            <person name="Abouelleil A."/>
            <person name="Alvarado L."/>
            <person name="Arachchi H.M."/>
            <person name="Berlin A."/>
            <person name="Brown A."/>
            <person name="Chapman S.B."/>
            <person name="Chen Z."/>
            <person name="Dunbar C."/>
            <person name="Freedman E."/>
            <person name="Gearin G."/>
            <person name="Goldberg J."/>
            <person name="Griggs A."/>
            <person name="Gujja S."/>
            <person name="Heiman D."/>
            <person name="Howarth C."/>
            <person name="Larson L."/>
            <person name="Lui A."/>
            <person name="MacDonald P.J.P."/>
            <person name="Montmayeur A."/>
            <person name="Murphy C."/>
            <person name="Neiman D."/>
            <person name="Pearson M."/>
            <person name="Priest M."/>
            <person name="Roberts A."/>
            <person name="Saif S."/>
            <person name="Shea T."/>
            <person name="Shenoy N."/>
            <person name="Sisk P."/>
            <person name="Stolte C."/>
            <person name="Sykes S."/>
            <person name="Wortman J."/>
            <person name="Nusbaum C."/>
            <person name="Birren B."/>
        </authorList>
    </citation>
    <scope>NUCLEOTIDE SEQUENCE [LARGE SCALE GENOMIC DNA]</scope>
    <source>
        <strain evidence="1 2">7_3_47FAA</strain>
    </source>
</reference>
<dbReference type="InterPro" id="IPR006135">
    <property type="entry name" value="T3SS_substrate_exporter"/>
</dbReference>
<dbReference type="RefSeq" id="WP_003354561.1">
    <property type="nucleotide sequence ID" value="NZ_JH414757.1"/>
</dbReference>
<keyword evidence="2" id="KW-1185">Reference proteome</keyword>
<evidence type="ECO:0000313" key="1">
    <source>
        <dbReference type="EMBL" id="EHL76869.1"/>
    </source>
</evidence>